<evidence type="ECO:0000313" key="3">
    <source>
        <dbReference type="Proteomes" id="UP001305647"/>
    </source>
</evidence>
<reference evidence="2" key="2">
    <citation type="submission" date="2023-05" db="EMBL/GenBank/DDBJ databases">
        <authorList>
            <consortium name="Lawrence Berkeley National Laboratory"/>
            <person name="Steindorff A."/>
            <person name="Hensen N."/>
            <person name="Bonometti L."/>
            <person name="Westerberg I."/>
            <person name="Brannstrom I.O."/>
            <person name="Guillou S."/>
            <person name="Cros-Aarteil S."/>
            <person name="Calhoun S."/>
            <person name="Haridas S."/>
            <person name="Kuo A."/>
            <person name="Mondo S."/>
            <person name="Pangilinan J."/>
            <person name="Riley R."/>
            <person name="Labutti K."/>
            <person name="Andreopoulos B."/>
            <person name="Lipzen A."/>
            <person name="Chen C."/>
            <person name="Yanf M."/>
            <person name="Daum C."/>
            <person name="Ng V."/>
            <person name="Clum A."/>
            <person name="Ohm R."/>
            <person name="Martin F."/>
            <person name="Silar P."/>
            <person name="Natvig D."/>
            <person name="Lalanne C."/>
            <person name="Gautier V."/>
            <person name="Ament-Velasquez S.L."/>
            <person name="Kruys A."/>
            <person name="Hutchinson M.I."/>
            <person name="Powell A.J."/>
            <person name="Barry K."/>
            <person name="Miller A.N."/>
            <person name="Grigoriev I.V."/>
            <person name="Debuchy R."/>
            <person name="Gladieux P."/>
            <person name="Thoren M.H."/>
            <person name="Johannesson H."/>
        </authorList>
    </citation>
    <scope>NUCLEOTIDE SEQUENCE</scope>
    <source>
        <strain evidence="2">CBS 757.83</strain>
    </source>
</reference>
<dbReference type="EMBL" id="MU863628">
    <property type="protein sequence ID" value="KAK4103417.1"/>
    <property type="molecule type" value="Genomic_DNA"/>
</dbReference>
<reference evidence="2" key="1">
    <citation type="journal article" date="2023" name="Mol. Phylogenet. Evol.">
        <title>Genome-scale phylogeny and comparative genomics of the fungal order Sordariales.</title>
        <authorList>
            <person name="Hensen N."/>
            <person name="Bonometti L."/>
            <person name="Westerberg I."/>
            <person name="Brannstrom I.O."/>
            <person name="Guillou S."/>
            <person name="Cros-Aarteil S."/>
            <person name="Calhoun S."/>
            <person name="Haridas S."/>
            <person name="Kuo A."/>
            <person name="Mondo S."/>
            <person name="Pangilinan J."/>
            <person name="Riley R."/>
            <person name="LaButti K."/>
            <person name="Andreopoulos B."/>
            <person name="Lipzen A."/>
            <person name="Chen C."/>
            <person name="Yan M."/>
            <person name="Daum C."/>
            <person name="Ng V."/>
            <person name="Clum A."/>
            <person name="Steindorff A."/>
            <person name="Ohm R.A."/>
            <person name="Martin F."/>
            <person name="Silar P."/>
            <person name="Natvig D.O."/>
            <person name="Lalanne C."/>
            <person name="Gautier V."/>
            <person name="Ament-Velasquez S.L."/>
            <person name="Kruys A."/>
            <person name="Hutchinson M.I."/>
            <person name="Powell A.J."/>
            <person name="Barry K."/>
            <person name="Miller A.N."/>
            <person name="Grigoriev I.V."/>
            <person name="Debuchy R."/>
            <person name="Gladieux P."/>
            <person name="Hiltunen Thoren M."/>
            <person name="Johannesson H."/>
        </authorList>
    </citation>
    <scope>NUCLEOTIDE SEQUENCE</scope>
    <source>
        <strain evidence="2">CBS 757.83</strain>
    </source>
</reference>
<proteinExistence type="predicted"/>
<organism evidence="2 3">
    <name type="scientific">Parathielavia hyrcaniae</name>
    <dbReference type="NCBI Taxonomy" id="113614"/>
    <lineage>
        <taxon>Eukaryota</taxon>
        <taxon>Fungi</taxon>
        <taxon>Dikarya</taxon>
        <taxon>Ascomycota</taxon>
        <taxon>Pezizomycotina</taxon>
        <taxon>Sordariomycetes</taxon>
        <taxon>Sordariomycetidae</taxon>
        <taxon>Sordariales</taxon>
        <taxon>Chaetomiaceae</taxon>
        <taxon>Parathielavia</taxon>
    </lineage>
</organism>
<dbReference type="AlphaFoldDB" id="A0AAN6Q9Z9"/>
<accession>A0AAN6Q9Z9</accession>
<gene>
    <name evidence="2" type="ORF">N658DRAFT_493901</name>
</gene>
<keyword evidence="3" id="KW-1185">Reference proteome</keyword>
<comment type="caution">
    <text evidence="2">The sequence shown here is derived from an EMBL/GenBank/DDBJ whole genome shotgun (WGS) entry which is preliminary data.</text>
</comment>
<name>A0AAN6Q9Z9_9PEZI</name>
<protein>
    <submittedName>
        <fullName evidence="2">Uncharacterized protein</fullName>
    </submittedName>
</protein>
<dbReference type="Proteomes" id="UP001305647">
    <property type="component" value="Unassembled WGS sequence"/>
</dbReference>
<evidence type="ECO:0000313" key="2">
    <source>
        <dbReference type="EMBL" id="KAK4103417.1"/>
    </source>
</evidence>
<sequence>MERYTVDLSLPHTFPNPQEHSTILPHSTRVKIGTHRRPAQPCHFPAIGSGLSAS</sequence>
<feature type="region of interest" description="Disordered" evidence="1">
    <location>
        <begin position="1"/>
        <end position="22"/>
    </location>
</feature>
<evidence type="ECO:0000256" key="1">
    <source>
        <dbReference type="SAM" id="MobiDB-lite"/>
    </source>
</evidence>